<keyword evidence="2" id="KW-0732">Signal</keyword>
<dbReference type="PROSITE" id="PS51257">
    <property type="entry name" value="PROKAR_LIPOPROTEIN"/>
    <property type="match status" value="1"/>
</dbReference>
<dbReference type="Proteomes" id="UP000436284">
    <property type="component" value="Unassembled WGS sequence"/>
</dbReference>
<gene>
    <name evidence="3" type="ORF">GQ671_00125</name>
</gene>
<feature type="chain" id="PRO_5026850795" description="Lipoprotein" evidence="2">
    <location>
        <begin position="21"/>
        <end position="237"/>
    </location>
</feature>
<evidence type="ECO:0000313" key="4">
    <source>
        <dbReference type="Proteomes" id="UP000436284"/>
    </source>
</evidence>
<keyword evidence="4" id="KW-1185">Reference proteome</keyword>
<dbReference type="AlphaFoldDB" id="A0A6N8U0T0"/>
<proteinExistence type="predicted"/>
<accession>A0A6N8U0T0</accession>
<evidence type="ECO:0008006" key="5">
    <source>
        <dbReference type="Google" id="ProtNLM"/>
    </source>
</evidence>
<evidence type="ECO:0000256" key="1">
    <source>
        <dbReference type="SAM" id="MobiDB-lite"/>
    </source>
</evidence>
<reference evidence="3 4" key="1">
    <citation type="submission" date="2019-12" db="EMBL/GenBank/DDBJ databases">
        <title>Salinicoccus cyprini sp. nov., isolated from gastro-intestinal tract of mirror carp, Cyprinus carpio var. specularis, collected from Gobind Sagar Reservoir, Himachal Pradesh, India.</title>
        <authorList>
            <person name="Talwar C."/>
            <person name="Singh A.K."/>
            <person name="Lal R."/>
            <person name="Negi R.K."/>
        </authorList>
    </citation>
    <scope>NUCLEOTIDE SEQUENCE [LARGE SCALE GENOMIC DNA]</scope>
    <source>
        <strain evidence="3 4">J-82</strain>
    </source>
</reference>
<organism evidence="3 4">
    <name type="scientific">Salinicoccus hispanicus</name>
    <dbReference type="NCBI Taxonomy" id="157225"/>
    <lineage>
        <taxon>Bacteria</taxon>
        <taxon>Bacillati</taxon>
        <taxon>Bacillota</taxon>
        <taxon>Bacilli</taxon>
        <taxon>Bacillales</taxon>
        <taxon>Staphylococcaceae</taxon>
        <taxon>Salinicoccus</taxon>
    </lineage>
</organism>
<evidence type="ECO:0000313" key="3">
    <source>
        <dbReference type="EMBL" id="MXQ49701.1"/>
    </source>
</evidence>
<sequence length="237" mass="27132">MKPIFLIFATVLLAACGAKAEQNAGFEDLTSERSYIDTMTHQNIQLSSAINQPGKRSYAHGNSEADAGSDINTVNMDYTGQEAVELEDLTQQVEDIKQDVTRIWKNQFTPMYNQFLWNRLKKEKAAENLEVIHESYGQLEAELDSIKTPEFLNEKHGRVLEQMKDDLYLAISNRTLALIEFKLMNQDKDYTMNETMLDIHLQNSSKYLISAEKSLDQLEAIEYESEKSKDGYVVVEE</sequence>
<comment type="caution">
    <text evidence="3">The sequence shown here is derived from an EMBL/GenBank/DDBJ whole genome shotgun (WGS) entry which is preliminary data.</text>
</comment>
<name>A0A6N8U0T0_9STAP</name>
<dbReference type="EMBL" id="WUUK01000001">
    <property type="protein sequence ID" value="MXQ49701.1"/>
    <property type="molecule type" value="Genomic_DNA"/>
</dbReference>
<protein>
    <recommendedName>
        <fullName evidence="5">Lipoprotein</fullName>
    </recommendedName>
</protein>
<dbReference type="OrthoDB" id="2389074at2"/>
<feature type="region of interest" description="Disordered" evidence="1">
    <location>
        <begin position="51"/>
        <end position="71"/>
    </location>
</feature>
<feature type="signal peptide" evidence="2">
    <location>
        <begin position="1"/>
        <end position="20"/>
    </location>
</feature>
<dbReference type="RefSeq" id="WP_160650775.1">
    <property type="nucleotide sequence ID" value="NZ_JBHRWU010000001.1"/>
</dbReference>
<evidence type="ECO:0000256" key="2">
    <source>
        <dbReference type="SAM" id="SignalP"/>
    </source>
</evidence>